<protein>
    <submittedName>
        <fullName evidence="2">Uncharacterized protein LOC142178118</fullName>
    </submittedName>
</protein>
<proteinExistence type="predicted"/>
<reference evidence="1" key="1">
    <citation type="journal article" date="2014" name="Nat. Commun.">
        <title>The tobacco genome sequence and its comparison with those of tomato and potato.</title>
        <authorList>
            <person name="Sierro N."/>
            <person name="Battey J.N."/>
            <person name="Ouadi S."/>
            <person name="Bakaher N."/>
            <person name="Bovet L."/>
            <person name="Willig A."/>
            <person name="Goepfert S."/>
            <person name="Peitsch M.C."/>
            <person name="Ivanov N.V."/>
        </authorList>
    </citation>
    <scope>NUCLEOTIDE SEQUENCE [LARGE SCALE GENOMIC DNA]</scope>
</reference>
<evidence type="ECO:0000313" key="1">
    <source>
        <dbReference type="Proteomes" id="UP000790787"/>
    </source>
</evidence>
<reference evidence="2" key="2">
    <citation type="submission" date="2025-08" db="UniProtKB">
        <authorList>
            <consortium name="RefSeq"/>
        </authorList>
    </citation>
    <scope>IDENTIFICATION</scope>
    <source>
        <tissue evidence="2">Leaf</tissue>
    </source>
</reference>
<keyword evidence="1" id="KW-1185">Reference proteome</keyword>
<organism evidence="1 2">
    <name type="scientific">Nicotiana tabacum</name>
    <name type="common">Common tobacco</name>
    <dbReference type="NCBI Taxonomy" id="4097"/>
    <lineage>
        <taxon>Eukaryota</taxon>
        <taxon>Viridiplantae</taxon>
        <taxon>Streptophyta</taxon>
        <taxon>Embryophyta</taxon>
        <taxon>Tracheophyta</taxon>
        <taxon>Spermatophyta</taxon>
        <taxon>Magnoliopsida</taxon>
        <taxon>eudicotyledons</taxon>
        <taxon>Gunneridae</taxon>
        <taxon>Pentapetalae</taxon>
        <taxon>asterids</taxon>
        <taxon>lamiids</taxon>
        <taxon>Solanales</taxon>
        <taxon>Solanaceae</taxon>
        <taxon>Nicotianoideae</taxon>
        <taxon>Nicotianeae</taxon>
        <taxon>Nicotiana</taxon>
    </lineage>
</organism>
<dbReference type="RefSeq" id="XP_075103550.1">
    <property type="nucleotide sequence ID" value="XM_075247449.1"/>
</dbReference>
<accession>A0AC58U238</accession>
<name>A0AC58U238_TOBAC</name>
<gene>
    <name evidence="2" type="primary">LOC142178118</name>
</gene>
<evidence type="ECO:0000313" key="2">
    <source>
        <dbReference type="RefSeq" id="XP_075103550.1"/>
    </source>
</evidence>
<dbReference type="Proteomes" id="UP000790787">
    <property type="component" value="Chromosome 24"/>
</dbReference>
<sequence length="152" mass="17391">MAEYEACIIAIRIAVDMNIKEILVIGDSDLMIPQIQGEWTIKNVKILPYLHCVRVVCKKFTKIEFKHVPRIQNEFADALATLSSMIHHMDKNYIDPIEVEILDQHAYCFHVDEEPDDLPKPDDQGVQQESETLVVHTRASGLKEDIFTSRGS</sequence>